<keyword evidence="1" id="KW-1133">Transmembrane helix</keyword>
<comment type="caution">
    <text evidence="3">The sequence shown here is derived from an EMBL/GenBank/DDBJ whole genome shotgun (WGS) entry which is preliminary data.</text>
</comment>
<dbReference type="Pfam" id="PF14358">
    <property type="entry name" value="DUF4405"/>
    <property type="match status" value="1"/>
</dbReference>
<feature type="domain" description="Flavinylation-associated cytochrome" evidence="2">
    <location>
        <begin position="11"/>
        <end position="81"/>
    </location>
</feature>
<evidence type="ECO:0000313" key="4">
    <source>
        <dbReference type="Proteomes" id="UP000587760"/>
    </source>
</evidence>
<organism evidence="3 4">
    <name type="scientific">Spirochaeta isovalerica</name>
    <dbReference type="NCBI Taxonomy" id="150"/>
    <lineage>
        <taxon>Bacteria</taxon>
        <taxon>Pseudomonadati</taxon>
        <taxon>Spirochaetota</taxon>
        <taxon>Spirochaetia</taxon>
        <taxon>Spirochaetales</taxon>
        <taxon>Spirochaetaceae</taxon>
        <taxon>Spirochaeta</taxon>
    </lineage>
</organism>
<feature type="transmembrane region" description="Helical" evidence="1">
    <location>
        <begin position="12"/>
        <end position="32"/>
    </location>
</feature>
<gene>
    <name evidence="3" type="ORF">HNR50_002862</name>
</gene>
<dbReference type="RefSeq" id="WP_184747430.1">
    <property type="nucleotide sequence ID" value="NZ_JACHGJ010000005.1"/>
</dbReference>
<keyword evidence="1" id="KW-0812">Transmembrane</keyword>
<protein>
    <recommendedName>
        <fullName evidence="2">Flavinylation-associated cytochrome domain-containing protein</fullName>
    </recommendedName>
</protein>
<dbReference type="AlphaFoldDB" id="A0A841REC1"/>
<dbReference type="EMBL" id="JACHGJ010000005">
    <property type="protein sequence ID" value="MBB6481189.1"/>
    <property type="molecule type" value="Genomic_DNA"/>
</dbReference>
<dbReference type="InterPro" id="IPR025517">
    <property type="entry name" value="DUF4405"/>
</dbReference>
<feature type="transmembrane region" description="Helical" evidence="1">
    <location>
        <begin position="64"/>
        <end position="84"/>
    </location>
</feature>
<evidence type="ECO:0000259" key="2">
    <source>
        <dbReference type="Pfam" id="PF14358"/>
    </source>
</evidence>
<evidence type="ECO:0000256" key="1">
    <source>
        <dbReference type="SAM" id="Phobius"/>
    </source>
</evidence>
<keyword evidence="4" id="KW-1185">Reference proteome</keyword>
<sequence length="103" mass="11799">MKANKAKLNYLVDALIAIGFIISLASGAILLFNADSGYMGGRNPRFNQSIILFGKYTWKEIHNWSSLIMAAGVFFHFVLHWNWIVCMTKKIFKREAKQLQCDL</sequence>
<keyword evidence="1" id="KW-0472">Membrane</keyword>
<name>A0A841REC1_9SPIO</name>
<accession>A0A841REC1</accession>
<proteinExistence type="predicted"/>
<reference evidence="3 4" key="1">
    <citation type="submission" date="2020-08" db="EMBL/GenBank/DDBJ databases">
        <title>Genomic Encyclopedia of Type Strains, Phase IV (KMG-IV): sequencing the most valuable type-strain genomes for metagenomic binning, comparative biology and taxonomic classification.</title>
        <authorList>
            <person name="Goeker M."/>
        </authorList>
    </citation>
    <scope>NUCLEOTIDE SEQUENCE [LARGE SCALE GENOMIC DNA]</scope>
    <source>
        <strain evidence="3 4">DSM 2461</strain>
    </source>
</reference>
<evidence type="ECO:0000313" key="3">
    <source>
        <dbReference type="EMBL" id="MBB6481189.1"/>
    </source>
</evidence>
<dbReference type="Proteomes" id="UP000587760">
    <property type="component" value="Unassembled WGS sequence"/>
</dbReference>